<name>A0A212TGD2_9BACT</name>
<dbReference type="GO" id="GO:0004180">
    <property type="term" value="F:carboxypeptidase activity"/>
    <property type="evidence" value="ECO:0007669"/>
    <property type="project" value="UniProtKB-KW"/>
</dbReference>
<gene>
    <name evidence="2" type="ORF">SAMN06265337_1208</name>
</gene>
<dbReference type="Gene3D" id="2.60.40.1120">
    <property type="entry name" value="Carboxypeptidase-like, regulatory domain"/>
    <property type="match status" value="1"/>
</dbReference>
<evidence type="ECO:0000256" key="1">
    <source>
        <dbReference type="SAM" id="MobiDB-lite"/>
    </source>
</evidence>
<reference evidence="3" key="1">
    <citation type="submission" date="2017-06" db="EMBL/GenBank/DDBJ databases">
        <authorList>
            <person name="Varghese N."/>
            <person name="Submissions S."/>
        </authorList>
    </citation>
    <scope>NUCLEOTIDE SEQUENCE [LARGE SCALE GENOMIC DNA]</scope>
    <source>
        <strain evidence="3">DSM 11116</strain>
    </source>
</reference>
<evidence type="ECO:0000313" key="2">
    <source>
        <dbReference type="EMBL" id="SNC65063.1"/>
    </source>
</evidence>
<dbReference type="Pfam" id="PF13620">
    <property type="entry name" value="CarboxypepD_reg"/>
    <property type="match status" value="1"/>
</dbReference>
<keyword evidence="2" id="KW-0645">Protease</keyword>
<protein>
    <submittedName>
        <fullName evidence="2">Carboxypeptidase regulatory-like domain-containing protein</fullName>
    </submittedName>
</protein>
<organism evidence="2 3">
    <name type="scientific">Hymenobacter gelipurpurascens</name>
    <dbReference type="NCBI Taxonomy" id="89968"/>
    <lineage>
        <taxon>Bacteria</taxon>
        <taxon>Pseudomonadati</taxon>
        <taxon>Bacteroidota</taxon>
        <taxon>Cytophagia</taxon>
        <taxon>Cytophagales</taxon>
        <taxon>Hymenobacteraceae</taxon>
        <taxon>Hymenobacter</taxon>
    </lineage>
</organism>
<evidence type="ECO:0000313" key="3">
    <source>
        <dbReference type="Proteomes" id="UP000198131"/>
    </source>
</evidence>
<proteinExistence type="predicted"/>
<sequence>MRVLRPPPCNGGAPSHQTPGLEATRQPGLDTNSLHFLTVSGPFRNRTAAARQAPGTATPYSFISHLTMKTSFAIRTLLGLSLLFAGREAAATQPKASASGTISGRLFDGETQEPIPHANVILLRASDNRFVKSVETDANGVFRADKLPLGQYKFRTTVLGYHSVNPIVAFHARRTQVALGSVVMVPLSTPQVARANKQEWAQRNRAVAQLEPRRPAVRVRS</sequence>
<dbReference type="SUPFAM" id="SSF49478">
    <property type="entry name" value="Cna protein B-type domain"/>
    <property type="match status" value="1"/>
</dbReference>
<accession>A0A212TGD2</accession>
<dbReference type="AlphaFoldDB" id="A0A212TGD2"/>
<keyword evidence="3" id="KW-1185">Reference proteome</keyword>
<keyword evidence="2" id="KW-0121">Carboxypeptidase</keyword>
<feature type="region of interest" description="Disordered" evidence="1">
    <location>
        <begin position="1"/>
        <end position="29"/>
    </location>
</feature>
<keyword evidence="2" id="KW-0378">Hydrolase</keyword>
<dbReference type="Proteomes" id="UP000198131">
    <property type="component" value="Unassembled WGS sequence"/>
</dbReference>
<dbReference type="EMBL" id="FYEW01000001">
    <property type="protein sequence ID" value="SNC65063.1"/>
    <property type="molecule type" value="Genomic_DNA"/>
</dbReference>